<sequence length="66" mass="7243">MGIAPRREGLLNRLTAWASPRASTRNETRGAMPNAAKQTYLPLFSSNVNIMIASGGMFSSMLYLRP</sequence>
<keyword evidence="2" id="KW-1185">Reference proteome</keyword>
<reference evidence="1 2" key="1">
    <citation type="submission" date="2019-08" db="EMBL/GenBank/DDBJ databases">
        <title>Deep-cultivation of Planctomycetes and their phenomic and genomic characterization uncovers novel biology.</title>
        <authorList>
            <person name="Wiegand S."/>
            <person name="Jogler M."/>
            <person name="Boedeker C."/>
            <person name="Pinto D."/>
            <person name="Vollmers J."/>
            <person name="Rivas-Marin E."/>
            <person name="Kohn T."/>
            <person name="Peeters S.H."/>
            <person name="Heuer A."/>
            <person name="Rast P."/>
            <person name="Oberbeckmann S."/>
            <person name="Bunk B."/>
            <person name="Jeske O."/>
            <person name="Meyerdierks A."/>
            <person name="Storesund J.E."/>
            <person name="Kallscheuer N."/>
            <person name="Luecker S."/>
            <person name="Lage O.M."/>
            <person name="Pohl T."/>
            <person name="Merkel B.J."/>
            <person name="Hornburger P."/>
            <person name="Mueller R.-W."/>
            <person name="Bruemmer F."/>
            <person name="Labrenz M."/>
            <person name="Spormann A.M."/>
            <person name="Op Den Camp H."/>
            <person name="Overmann J."/>
            <person name="Amann R."/>
            <person name="Jetten M.S.M."/>
            <person name="Mascher T."/>
            <person name="Medema M.H."/>
            <person name="Devos D.P."/>
            <person name="Kaster A.-K."/>
            <person name="Ovreas L."/>
            <person name="Rohde M."/>
            <person name="Galperin M.Y."/>
            <person name="Jogler C."/>
        </authorList>
    </citation>
    <scope>NUCLEOTIDE SEQUENCE [LARGE SCALE GENOMIC DNA]</scope>
    <source>
        <strain evidence="1 2">LF1</strain>
    </source>
</reference>
<accession>A0A5B1CHN6</accession>
<gene>
    <name evidence="1" type="ORF">LF1_26050</name>
</gene>
<evidence type="ECO:0000313" key="2">
    <source>
        <dbReference type="Proteomes" id="UP000322699"/>
    </source>
</evidence>
<dbReference type="AlphaFoldDB" id="A0A5B1CHN6"/>
<evidence type="ECO:0000313" key="1">
    <source>
        <dbReference type="EMBL" id="KAA1260066.1"/>
    </source>
</evidence>
<dbReference type="Proteomes" id="UP000322699">
    <property type="component" value="Unassembled WGS sequence"/>
</dbReference>
<protein>
    <submittedName>
        <fullName evidence="1">Uncharacterized protein</fullName>
    </submittedName>
</protein>
<comment type="caution">
    <text evidence="1">The sequence shown here is derived from an EMBL/GenBank/DDBJ whole genome shotgun (WGS) entry which is preliminary data.</text>
</comment>
<dbReference type="EMBL" id="VRLW01000001">
    <property type="protein sequence ID" value="KAA1260066.1"/>
    <property type="molecule type" value="Genomic_DNA"/>
</dbReference>
<proteinExistence type="predicted"/>
<organism evidence="1 2">
    <name type="scientific">Rubripirellula obstinata</name>
    <dbReference type="NCBI Taxonomy" id="406547"/>
    <lineage>
        <taxon>Bacteria</taxon>
        <taxon>Pseudomonadati</taxon>
        <taxon>Planctomycetota</taxon>
        <taxon>Planctomycetia</taxon>
        <taxon>Pirellulales</taxon>
        <taxon>Pirellulaceae</taxon>
        <taxon>Rubripirellula</taxon>
    </lineage>
</organism>
<name>A0A5B1CHN6_9BACT</name>